<dbReference type="InterPro" id="IPR029063">
    <property type="entry name" value="SAM-dependent_MTases_sf"/>
</dbReference>
<gene>
    <name evidence="10 13" type="primary">mnmC</name>
    <name evidence="13" type="ORF">GPAL_3473</name>
</gene>
<comment type="function">
    <text evidence="10">Catalyzes the last two steps in the biosynthesis of 5-methylaminomethyl-2-thiouridine (mnm(5)s(2)U) at the wobble position (U34) in tRNA. Catalyzes the FAD-dependent demodification of cmnm(5)s(2)U34 to nm(5)s(2)U34, followed by the transfer of a methyl group from S-adenosyl-L-methionine to nm(5)s(2)U34, to form mnm(5)s(2)U34.</text>
</comment>
<evidence type="ECO:0000256" key="9">
    <source>
        <dbReference type="ARBA" id="ARBA00023268"/>
    </source>
</evidence>
<dbReference type="InterPro" id="IPR006076">
    <property type="entry name" value="FAD-dep_OxRdtase"/>
</dbReference>
<dbReference type="InterPro" id="IPR017610">
    <property type="entry name" value="tRNA_S-uridine_synth_MnmC_C"/>
</dbReference>
<dbReference type="PANTHER" id="PTHR13847">
    <property type="entry name" value="SARCOSINE DEHYDROGENASE-RELATED"/>
    <property type="match status" value="1"/>
</dbReference>
<keyword evidence="9 10" id="KW-0511">Multifunctional enzyme</keyword>
<keyword evidence="8 10" id="KW-0560">Oxidoreductase</keyword>
<dbReference type="GO" id="GO:0004808">
    <property type="term" value="F:tRNA (5-methylaminomethyl-2-thiouridylate)(34)-methyltransferase activity"/>
    <property type="evidence" value="ECO:0007669"/>
    <property type="project" value="UniProtKB-EC"/>
</dbReference>
<evidence type="ECO:0000256" key="7">
    <source>
        <dbReference type="ARBA" id="ARBA00022827"/>
    </source>
</evidence>
<evidence type="ECO:0000256" key="2">
    <source>
        <dbReference type="ARBA" id="ARBA00022603"/>
    </source>
</evidence>
<dbReference type="EC" id="1.5.-.-" evidence="10"/>
<dbReference type="OrthoDB" id="9786494at2"/>
<evidence type="ECO:0000259" key="12">
    <source>
        <dbReference type="Pfam" id="PF05430"/>
    </source>
</evidence>
<keyword evidence="5 10" id="KW-0949">S-adenosyl-L-methionine</keyword>
<comment type="similarity">
    <text evidence="10">In the N-terminal section; belongs to the methyltransferase superfamily. tRNA (mnm(5)s(2)U34)-methyltransferase family.</text>
</comment>
<evidence type="ECO:0000256" key="1">
    <source>
        <dbReference type="ARBA" id="ARBA00022490"/>
    </source>
</evidence>
<dbReference type="NCBIfam" id="NF002481">
    <property type="entry name" value="PRK01747.1-2"/>
    <property type="match status" value="1"/>
</dbReference>
<comment type="similarity">
    <text evidence="10">In the C-terminal section; belongs to the DAO family.</text>
</comment>
<dbReference type="InterPro" id="IPR036188">
    <property type="entry name" value="FAD/NAD-bd_sf"/>
</dbReference>
<evidence type="ECO:0000256" key="3">
    <source>
        <dbReference type="ARBA" id="ARBA00022630"/>
    </source>
</evidence>
<feature type="domain" description="FAD dependent oxidoreductase" evidence="11">
    <location>
        <begin position="273"/>
        <end position="682"/>
    </location>
</feature>
<feature type="domain" description="MnmC-like methyltransferase" evidence="12">
    <location>
        <begin position="115"/>
        <end position="240"/>
    </location>
</feature>
<dbReference type="GO" id="GO:0032259">
    <property type="term" value="P:methylation"/>
    <property type="evidence" value="ECO:0007669"/>
    <property type="project" value="UniProtKB-KW"/>
</dbReference>
<dbReference type="Gene3D" id="3.50.50.60">
    <property type="entry name" value="FAD/NAD(P)-binding domain"/>
    <property type="match status" value="1"/>
</dbReference>
<dbReference type="Pfam" id="PF01266">
    <property type="entry name" value="DAO"/>
    <property type="match status" value="1"/>
</dbReference>
<sequence length="714" mass="79403">MKISNANIAFNEKGTPVTNTINDVYFSSENGIQEAHHVFIKSNNLNERWAASSLPSFHIGETGFGTGLNFLVAAQQFITFRKNHPASQLSQLYFFSTEKYPLTKSDLSKTLALWPELATLSESLLALYPMPLSGLHRIHLFADQVVLDLWLGDAIEGFTYAHAHQEGRIDAWFLDGFAPSDDESMWQPALFKQMKRLSRDKATFATLTTTKIVEEGLRGIGFAIQKQKWLATKPEMLRGSITFEKNEQITPRQAPIFHRHPPTTDTPSLKQQHVAIIGGGIAAAICALKLIRAGKKVSLFCADKTLAQGASGNEQGGFYPQLNAEAGIASQIHAQSFLYARQFYDQLLSQGYWFQHQWCGVLQLCFSDNVTTRYQNMMRKQTWPQSLVDWVEPKQASSIANLPITSPSLHLPLGGWLSPPGLVHACIDAARKGDFNLYLNHRLVSIVPTESQLQNQLIFKHIEDDFDADVDATLEAAVEATVNETADIVVLACGAESHLLSGLDLPFRMTRGQVERIPTNTSLSGLSAVLCHKGYMTPAHNDHHAMGSTYVKNDMNTEYRESEGELNLRMHQQALNNTSWSNKLALNKAVSDDSLRHDLPNNGLPNNDLRGRAAIRCSLPDHLPVVGAFPIIEKQKIELSELYKAKADDYYPIPSVQPNVYLLTGLGSRGLTTAPLMAEILVSQLCSAPLPLDSRLLNALNPNRFVVRDLIRRR</sequence>
<accession>K6Z2B6</accession>
<keyword evidence="7 10" id="KW-0274">FAD</keyword>
<dbReference type="NCBIfam" id="NF033855">
    <property type="entry name" value="tRNA_MNMC2"/>
    <property type="match status" value="1"/>
</dbReference>
<dbReference type="RefSeq" id="WP_006014231.1">
    <property type="nucleotide sequence ID" value="NZ_BAEQ01000055.1"/>
</dbReference>
<comment type="catalytic activity">
    <reaction evidence="10">
        <text>5-aminomethyl-2-thiouridine(34) in tRNA + S-adenosyl-L-methionine = 5-methylaminomethyl-2-thiouridine(34) in tRNA + S-adenosyl-L-homocysteine + H(+)</text>
        <dbReference type="Rhea" id="RHEA:19569"/>
        <dbReference type="Rhea" id="RHEA-COMP:10195"/>
        <dbReference type="Rhea" id="RHEA-COMP:10197"/>
        <dbReference type="ChEBI" id="CHEBI:15378"/>
        <dbReference type="ChEBI" id="CHEBI:57856"/>
        <dbReference type="ChEBI" id="CHEBI:59789"/>
        <dbReference type="ChEBI" id="CHEBI:74454"/>
        <dbReference type="ChEBI" id="CHEBI:74455"/>
        <dbReference type="EC" id="2.1.1.61"/>
    </reaction>
</comment>
<evidence type="ECO:0000256" key="5">
    <source>
        <dbReference type="ARBA" id="ARBA00022691"/>
    </source>
</evidence>
<reference evidence="14" key="1">
    <citation type="journal article" date="2014" name="Environ. Microbiol.">
        <title>Comparative genomics of the marine bacterial genus Glaciecola reveals the high degree of genomic diversity and genomic characteristic for cold adaptation.</title>
        <authorList>
            <person name="Qin Q.L."/>
            <person name="Xie B.B."/>
            <person name="Yu Y."/>
            <person name="Shu Y.L."/>
            <person name="Rong J.C."/>
            <person name="Zhang Y.J."/>
            <person name="Zhao D.L."/>
            <person name="Chen X.L."/>
            <person name="Zhang X.Y."/>
            <person name="Chen B."/>
            <person name="Zhou B.C."/>
            <person name="Zhang Y.Z."/>
        </authorList>
    </citation>
    <scope>NUCLEOTIDE SEQUENCE [LARGE SCALE GENOMIC DNA]</scope>
    <source>
        <strain evidence="14">ACAM 615</strain>
    </source>
</reference>
<evidence type="ECO:0000256" key="6">
    <source>
        <dbReference type="ARBA" id="ARBA00022694"/>
    </source>
</evidence>
<dbReference type="Gene3D" id="3.30.9.10">
    <property type="entry name" value="D-Amino Acid Oxidase, subunit A, domain 2"/>
    <property type="match status" value="1"/>
</dbReference>
<keyword evidence="3 10" id="KW-0285">Flavoprotein</keyword>
<dbReference type="PANTHER" id="PTHR13847:SF283">
    <property type="entry name" value="TRNA 5-METHYLAMINOMETHYL-2-THIOURIDINE BIOSYNTHESIS BIFUNCTIONAL PROTEIN MNMC"/>
    <property type="match status" value="1"/>
</dbReference>
<dbReference type="GO" id="GO:0016645">
    <property type="term" value="F:oxidoreductase activity, acting on the CH-NH group of donors"/>
    <property type="evidence" value="ECO:0007669"/>
    <property type="project" value="InterPro"/>
</dbReference>
<dbReference type="GO" id="GO:0005737">
    <property type="term" value="C:cytoplasm"/>
    <property type="evidence" value="ECO:0007669"/>
    <property type="project" value="UniProtKB-SubCell"/>
</dbReference>
<comment type="subcellular location">
    <subcellularLocation>
        <location evidence="10">Cytoplasm</location>
    </subcellularLocation>
</comment>
<keyword evidence="14" id="KW-1185">Reference proteome</keyword>
<name>K6Z2B6_9ALTE</name>
<dbReference type="InterPro" id="IPR047785">
    <property type="entry name" value="tRNA_MNMC2"/>
</dbReference>
<evidence type="ECO:0000256" key="8">
    <source>
        <dbReference type="ARBA" id="ARBA00023002"/>
    </source>
</evidence>
<dbReference type="EMBL" id="BAEQ01000055">
    <property type="protein sequence ID" value="GAC30321.1"/>
    <property type="molecule type" value="Genomic_DNA"/>
</dbReference>
<evidence type="ECO:0000256" key="4">
    <source>
        <dbReference type="ARBA" id="ARBA00022679"/>
    </source>
</evidence>
<dbReference type="HAMAP" id="MF_01102">
    <property type="entry name" value="MnmC"/>
    <property type="match status" value="1"/>
</dbReference>
<dbReference type="InterPro" id="IPR008471">
    <property type="entry name" value="MnmC-like_methylTransf"/>
</dbReference>
<evidence type="ECO:0000259" key="11">
    <source>
        <dbReference type="Pfam" id="PF01266"/>
    </source>
</evidence>
<dbReference type="NCBIfam" id="TIGR03197">
    <property type="entry name" value="MnmC_Cterm"/>
    <property type="match status" value="1"/>
</dbReference>
<comment type="caution">
    <text evidence="13">The sequence shown here is derived from an EMBL/GenBank/DDBJ whole genome shotgun (WGS) entry which is preliminary data.</text>
</comment>
<proteinExistence type="inferred from homology"/>
<dbReference type="Pfam" id="PF05430">
    <property type="entry name" value="Methyltransf_30"/>
    <property type="match status" value="1"/>
</dbReference>
<keyword evidence="2 10" id="KW-0489">Methyltransferase</keyword>
<dbReference type="STRING" id="1121922.GCA_000428905_00829"/>
<organism evidence="13 14">
    <name type="scientific">Brumicola pallidula DSM 14239 = ACAM 615</name>
    <dbReference type="NCBI Taxonomy" id="1121922"/>
    <lineage>
        <taxon>Bacteria</taxon>
        <taxon>Pseudomonadati</taxon>
        <taxon>Pseudomonadota</taxon>
        <taxon>Gammaproteobacteria</taxon>
        <taxon>Alteromonadales</taxon>
        <taxon>Alteromonadaceae</taxon>
        <taxon>Brumicola</taxon>
    </lineage>
</organism>
<keyword evidence="1 10" id="KW-0963">Cytoplasm</keyword>
<evidence type="ECO:0000313" key="13">
    <source>
        <dbReference type="EMBL" id="GAC30321.1"/>
    </source>
</evidence>
<keyword evidence="6 10" id="KW-0819">tRNA processing</keyword>
<dbReference type="GO" id="GO:0002098">
    <property type="term" value="P:tRNA wobble uridine modification"/>
    <property type="evidence" value="ECO:0007669"/>
    <property type="project" value="TreeGrafter"/>
</dbReference>
<feature type="region of interest" description="FAD-dependent cmnm(5)s(2)U34 oxidoreductase" evidence="10">
    <location>
        <begin position="277"/>
        <end position="714"/>
    </location>
</feature>
<protein>
    <recommendedName>
        <fullName evidence="10">tRNA 5-methylaminomethyl-2-thiouridine biosynthesis bifunctional protein MnmC</fullName>
        <shortName evidence="10">tRNA mnm(5)s(2)U biosynthesis bifunctional protein</shortName>
    </recommendedName>
    <domain>
        <recommendedName>
            <fullName evidence="10">tRNA (mnm(5)s(2)U34)-methyltransferase</fullName>
            <ecNumber evidence="10">2.1.1.61</ecNumber>
        </recommendedName>
    </domain>
    <domain>
        <recommendedName>
            <fullName evidence="10">FAD-dependent cmnm(5)s(2)U34 oxidoreductase</fullName>
            <ecNumber evidence="10">1.5.-.-</ecNumber>
        </recommendedName>
    </domain>
</protein>
<dbReference type="GO" id="GO:0050660">
    <property type="term" value="F:flavin adenine dinucleotide binding"/>
    <property type="evidence" value="ECO:0007669"/>
    <property type="project" value="UniProtKB-UniRule"/>
</dbReference>
<keyword evidence="4 10" id="KW-0808">Transferase</keyword>
<dbReference type="SUPFAM" id="SSF51905">
    <property type="entry name" value="FAD/NAD(P)-binding domain"/>
    <property type="match status" value="1"/>
</dbReference>
<dbReference type="AlphaFoldDB" id="K6Z2B6"/>
<dbReference type="Gene3D" id="3.40.50.150">
    <property type="entry name" value="Vaccinia Virus protein VP39"/>
    <property type="match status" value="1"/>
</dbReference>
<dbReference type="Proteomes" id="UP000006251">
    <property type="component" value="Unassembled WGS sequence"/>
</dbReference>
<dbReference type="EC" id="2.1.1.61" evidence="10"/>
<evidence type="ECO:0000313" key="14">
    <source>
        <dbReference type="Proteomes" id="UP000006251"/>
    </source>
</evidence>
<evidence type="ECO:0000256" key="10">
    <source>
        <dbReference type="HAMAP-Rule" id="MF_01102"/>
    </source>
</evidence>
<dbReference type="InterPro" id="IPR023032">
    <property type="entry name" value="tRNA_MAMT_biosynth_bifunc_MnmC"/>
</dbReference>
<feature type="region of interest" description="tRNA (mnm(5)s(2)U34)-methyltransferase" evidence="10">
    <location>
        <begin position="1"/>
        <end position="242"/>
    </location>
</feature>
<comment type="cofactor">
    <cofactor evidence="10">
        <name>FAD</name>
        <dbReference type="ChEBI" id="CHEBI:57692"/>
    </cofactor>
</comment>